<comment type="caution">
    <text evidence="1">The sequence shown here is derived from an EMBL/GenBank/DDBJ whole genome shotgun (WGS) entry which is preliminary data.</text>
</comment>
<organism evidence="1 2">
    <name type="scientific">Spartinivicinus poritis</name>
    <dbReference type="NCBI Taxonomy" id="2994640"/>
    <lineage>
        <taxon>Bacteria</taxon>
        <taxon>Pseudomonadati</taxon>
        <taxon>Pseudomonadota</taxon>
        <taxon>Gammaproteobacteria</taxon>
        <taxon>Oceanospirillales</taxon>
        <taxon>Zooshikellaceae</taxon>
        <taxon>Spartinivicinus</taxon>
    </lineage>
</organism>
<gene>
    <name evidence="1" type="ORF">ORQ98_14090</name>
</gene>
<dbReference type="GO" id="GO:0008168">
    <property type="term" value="F:methyltransferase activity"/>
    <property type="evidence" value="ECO:0007669"/>
    <property type="project" value="UniProtKB-KW"/>
</dbReference>
<keyword evidence="1" id="KW-0489">Methyltransferase</keyword>
<accession>A0ABT5UDD7</accession>
<sequence length="234" mass="26597">MTDRNKLAAGFTLEKDYDYYNAWESAEATYNTQEGTLQICGHPVMERWQTEYMRELAKVAASNGGRVLELGFGLGLSSSFIQEFGVTEHVIVEPNIEVFKQLMAFSHHAKSKVIPIMGKWQEVIDLFAPGSFDAILFDASPLSEVELHRRQFMFLECAGKLLKREGVFTYCNVTSWGNLMAEYQDAGELFEKTQMPELNKLGFNNVTYEIIKVVPGEGCKYRYDTLPVPSVKYI</sequence>
<dbReference type="SUPFAM" id="SSF53335">
    <property type="entry name" value="S-adenosyl-L-methionine-dependent methyltransferases"/>
    <property type="match status" value="1"/>
</dbReference>
<reference evidence="1 2" key="1">
    <citation type="submission" date="2022-11" db="EMBL/GenBank/DDBJ databases">
        <title>Spartinivicinus poritis sp. nov., isolated from scleractinian coral Porites lutea.</title>
        <authorList>
            <person name="Zhang G."/>
            <person name="Cai L."/>
            <person name="Wei Q."/>
        </authorList>
    </citation>
    <scope>NUCLEOTIDE SEQUENCE [LARGE SCALE GENOMIC DNA]</scope>
    <source>
        <strain evidence="1 2">A2-2</strain>
    </source>
</reference>
<dbReference type="PANTHER" id="PTHR32379">
    <property type="entry name" value="GUANIDINOACETATE N-METHYLTRANSFERASE"/>
    <property type="match status" value="1"/>
</dbReference>
<dbReference type="CDD" id="cd02440">
    <property type="entry name" value="AdoMet_MTases"/>
    <property type="match status" value="1"/>
</dbReference>
<dbReference type="Gene3D" id="3.40.50.150">
    <property type="entry name" value="Vaccinia Virus protein VP39"/>
    <property type="match status" value="1"/>
</dbReference>
<name>A0ABT5UDD7_9GAMM</name>
<dbReference type="PANTHER" id="PTHR32379:SF1">
    <property type="entry name" value="GUANIDINOACETATE N-METHYLTRANSFERASE"/>
    <property type="match status" value="1"/>
</dbReference>
<protein>
    <submittedName>
        <fullName evidence="1">Class I SAM-dependent methyltransferase</fullName>
    </submittedName>
</protein>
<dbReference type="InterPro" id="IPR051038">
    <property type="entry name" value="RMT2/GAMT_Mtase"/>
</dbReference>
<evidence type="ECO:0000313" key="2">
    <source>
        <dbReference type="Proteomes" id="UP001528823"/>
    </source>
</evidence>
<keyword evidence="1" id="KW-0808">Transferase</keyword>
<proteinExistence type="predicted"/>
<dbReference type="RefSeq" id="WP_274689441.1">
    <property type="nucleotide sequence ID" value="NZ_JAPMOU010000017.1"/>
</dbReference>
<dbReference type="InterPro" id="IPR029063">
    <property type="entry name" value="SAM-dependent_MTases_sf"/>
</dbReference>
<keyword evidence="2" id="KW-1185">Reference proteome</keyword>
<dbReference type="EMBL" id="JAPMOU010000017">
    <property type="protein sequence ID" value="MDE1463094.1"/>
    <property type="molecule type" value="Genomic_DNA"/>
</dbReference>
<dbReference type="Proteomes" id="UP001528823">
    <property type="component" value="Unassembled WGS sequence"/>
</dbReference>
<evidence type="ECO:0000313" key="1">
    <source>
        <dbReference type="EMBL" id="MDE1463094.1"/>
    </source>
</evidence>
<dbReference type="GO" id="GO:0032259">
    <property type="term" value="P:methylation"/>
    <property type="evidence" value="ECO:0007669"/>
    <property type="project" value="UniProtKB-KW"/>
</dbReference>